<gene>
    <name evidence="8" type="ORF">ET471_15895</name>
</gene>
<dbReference type="PRINTS" id="PR00035">
    <property type="entry name" value="HTHGNTR"/>
</dbReference>
<dbReference type="KEGG" id="xya:ET471_15895"/>
<dbReference type="PANTHER" id="PTHR46577:SF1">
    <property type="entry name" value="HTH-TYPE TRANSCRIPTIONAL REGULATORY PROTEIN GABR"/>
    <property type="match status" value="1"/>
</dbReference>
<dbReference type="InterPro" id="IPR036390">
    <property type="entry name" value="WH_DNA-bd_sf"/>
</dbReference>
<dbReference type="PROSITE" id="PS50949">
    <property type="entry name" value="HTH_GNTR"/>
    <property type="match status" value="1"/>
</dbReference>
<dbReference type="PANTHER" id="PTHR46577">
    <property type="entry name" value="HTH-TYPE TRANSCRIPTIONAL REGULATORY PROTEIN GABR"/>
    <property type="match status" value="1"/>
</dbReference>
<dbReference type="Pfam" id="PF00392">
    <property type="entry name" value="GntR"/>
    <property type="match status" value="1"/>
</dbReference>
<dbReference type="OrthoDB" id="199743at2"/>
<dbReference type="SMART" id="SM00345">
    <property type="entry name" value="HTH_GNTR"/>
    <property type="match status" value="1"/>
</dbReference>
<keyword evidence="8" id="KW-0808">Transferase</keyword>
<keyword evidence="2" id="KW-0663">Pyridoxal phosphate</keyword>
<dbReference type="InterPro" id="IPR051446">
    <property type="entry name" value="HTH_trans_reg/aminotransferase"/>
</dbReference>
<keyword evidence="5" id="KW-0804">Transcription</keyword>
<feature type="region of interest" description="Disordered" evidence="6">
    <location>
        <begin position="301"/>
        <end position="321"/>
    </location>
</feature>
<dbReference type="Pfam" id="PF00155">
    <property type="entry name" value="Aminotran_1_2"/>
    <property type="match status" value="1"/>
</dbReference>
<reference evidence="8 9" key="1">
    <citation type="submission" date="2019-01" db="EMBL/GenBank/DDBJ databases">
        <title>Genome sequencing of strain FW10M-9.</title>
        <authorList>
            <person name="Heo J."/>
            <person name="Kim S.-J."/>
            <person name="Kim J.-S."/>
            <person name="Hong S.-B."/>
            <person name="Kwon S.-W."/>
        </authorList>
    </citation>
    <scope>NUCLEOTIDE SEQUENCE [LARGE SCALE GENOMIC DNA]</scope>
    <source>
        <strain evidence="8 9">FW10M-9</strain>
    </source>
</reference>
<proteinExistence type="inferred from homology"/>
<dbReference type="InterPro" id="IPR036388">
    <property type="entry name" value="WH-like_DNA-bd_sf"/>
</dbReference>
<evidence type="ECO:0000256" key="3">
    <source>
        <dbReference type="ARBA" id="ARBA00023015"/>
    </source>
</evidence>
<dbReference type="SUPFAM" id="SSF53383">
    <property type="entry name" value="PLP-dependent transferases"/>
    <property type="match status" value="1"/>
</dbReference>
<evidence type="ECO:0000256" key="2">
    <source>
        <dbReference type="ARBA" id="ARBA00022898"/>
    </source>
</evidence>
<name>A0A4P6FAL9_9MICO</name>
<accession>A0A4P6FAL9</accession>
<dbReference type="InterPro" id="IPR000524">
    <property type="entry name" value="Tscrpt_reg_HTH_GntR"/>
</dbReference>
<dbReference type="Gene3D" id="1.10.10.10">
    <property type="entry name" value="Winged helix-like DNA-binding domain superfamily/Winged helix DNA-binding domain"/>
    <property type="match status" value="1"/>
</dbReference>
<dbReference type="GO" id="GO:0008483">
    <property type="term" value="F:transaminase activity"/>
    <property type="evidence" value="ECO:0007669"/>
    <property type="project" value="UniProtKB-KW"/>
</dbReference>
<keyword evidence="9" id="KW-1185">Reference proteome</keyword>
<organism evidence="8 9">
    <name type="scientific">Xylanimonas protaetiae</name>
    <dbReference type="NCBI Taxonomy" id="2509457"/>
    <lineage>
        <taxon>Bacteria</taxon>
        <taxon>Bacillati</taxon>
        <taxon>Actinomycetota</taxon>
        <taxon>Actinomycetes</taxon>
        <taxon>Micrococcales</taxon>
        <taxon>Promicromonosporaceae</taxon>
        <taxon>Xylanimonas</taxon>
    </lineage>
</organism>
<feature type="domain" description="HTH gntR-type" evidence="7">
    <location>
        <begin position="26"/>
        <end position="94"/>
    </location>
</feature>
<dbReference type="InterPro" id="IPR004839">
    <property type="entry name" value="Aminotransferase_I/II_large"/>
</dbReference>
<protein>
    <submittedName>
        <fullName evidence="8">PLP-dependent aminotransferase family protein</fullName>
    </submittedName>
</protein>
<evidence type="ECO:0000313" key="8">
    <source>
        <dbReference type="EMBL" id="QAY71329.1"/>
    </source>
</evidence>
<dbReference type="InterPro" id="IPR015421">
    <property type="entry name" value="PyrdxlP-dep_Trfase_major"/>
</dbReference>
<dbReference type="CDD" id="cd07377">
    <property type="entry name" value="WHTH_GntR"/>
    <property type="match status" value="1"/>
</dbReference>
<evidence type="ECO:0000256" key="4">
    <source>
        <dbReference type="ARBA" id="ARBA00023125"/>
    </source>
</evidence>
<dbReference type="RefSeq" id="WP_129189908.1">
    <property type="nucleotide sequence ID" value="NZ_CP035493.1"/>
</dbReference>
<keyword evidence="8" id="KW-0032">Aminotransferase</keyword>
<sequence length="484" mass="49770">MTPPPVHRHLSPAAAVRLLGAWHAGGPAYAALADALRQSVLAGTLAPHTRLPSERELAVALGVSRATTTAAYRRLRDVGFAVARTGSGTVAVLPRPASPSAREAGGDAPAGPPAPGVDDVVDLSQATSAAPPELHDAFARALEALPAYLARGGYEPYGVAPLRAAIADRYTARGTPTSPDQILVTTGAQHAIALLAGTFVRPRDAAVVEDPTYVHALEALRRAGGRLVGVPSTAGGFDVDTFASALQRSRPRLAYLVPDFHNPTGGTLTVAERAAVRAAADRFGVTVVGDETLTDLVLDGPGGGPAAEHDAPPPFAGDGTSPHVVSVGSASKTFWGGLRIGWVRAHPDVVAQLAGARGAVDIASPLLDQLAVVELFARRDEVLAGRRATLRAQRDVLVDGLRAALPWDVPRPAGGLSLWPSLGAPLAQAFAGAAAAEGVLVNAGPTFSPHGSATDRVRLTFGRSVADLERALPRLVRAWGRVAA</sequence>
<evidence type="ECO:0000256" key="1">
    <source>
        <dbReference type="ARBA" id="ARBA00005384"/>
    </source>
</evidence>
<dbReference type="CDD" id="cd00609">
    <property type="entry name" value="AAT_like"/>
    <property type="match status" value="1"/>
</dbReference>
<keyword evidence="3" id="KW-0805">Transcription regulation</keyword>
<dbReference type="Gene3D" id="3.40.640.10">
    <property type="entry name" value="Type I PLP-dependent aspartate aminotransferase-like (Major domain)"/>
    <property type="match status" value="1"/>
</dbReference>
<evidence type="ECO:0000313" key="9">
    <source>
        <dbReference type="Proteomes" id="UP000292118"/>
    </source>
</evidence>
<evidence type="ECO:0000259" key="7">
    <source>
        <dbReference type="PROSITE" id="PS50949"/>
    </source>
</evidence>
<dbReference type="AlphaFoldDB" id="A0A4P6FAL9"/>
<dbReference type="EMBL" id="CP035493">
    <property type="protein sequence ID" value="QAY71329.1"/>
    <property type="molecule type" value="Genomic_DNA"/>
</dbReference>
<dbReference type="GO" id="GO:0003700">
    <property type="term" value="F:DNA-binding transcription factor activity"/>
    <property type="evidence" value="ECO:0007669"/>
    <property type="project" value="InterPro"/>
</dbReference>
<dbReference type="InterPro" id="IPR015424">
    <property type="entry name" value="PyrdxlP-dep_Trfase"/>
</dbReference>
<comment type="similarity">
    <text evidence="1">In the C-terminal section; belongs to the class-I pyridoxal-phosphate-dependent aminotransferase family.</text>
</comment>
<dbReference type="GO" id="GO:0030170">
    <property type="term" value="F:pyridoxal phosphate binding"/>
    <property type="evidence" value="ECO:0007669"/>
    <property type="project" value="InterPro"/>
</dbReference>
<dbReference type="GO" id="GO:0003677">
    <property type="term" value="F:DNA binding"/>
    <property type="evidence" value="ECO:0007669"/>
    <property type="project" value="UniProtKB-KW"/>
</dbReference>
<evidence type="ECO:0000256" key="6">
    <source>
        <dbReference type="SAM" id="MobiDB-lite"/>
    </source>
</evidence>
<dbReference type="SUPFAM" id="SSF46785">
    <property type="entry name" value="Winged helix' DNA-binding domain"/>
    <property type="match status" value="1"/>
</dbReference>
<feature type="region of interest" description="Disordered" evidence="6">
    <location>
        <begin position="93"/>
        <end position="120"/>
    </location>
</feature>
<evidence type="ECO:0000256" key="5">
    <source>
        <dbReference type="ARBA" id="ARBA00023163"/>
    </source>
</evidence>
<keyword evidence="4" id="KW-0238">DNA-binding</keyword>
<dbReference type="Proteomes" id="UP000292118">
    <property type="component" value="Chromosome"/>
</dbReference>